<dbReference type="EMBL" id="FMZC01000015">
    <property type="protein sequence ID" value="SDE34272.1"/>
    <property type="molecule type" value="Genomic_DNA"/>
</dbReference>
<feature type="transmembrane region" description="Helical" evidence="1">
    <location>
        <begin position="220"/>
        <end position="238"/>
    </location>
</feature>
<evidence type="ECO:0000256" key="1">
    <source>
        <dbReference type="SAM" id="Phobius"/>
    </source>
</evidence>
<accession>A0A1G7C4I2</accession>
<evidence type="ECO:0000256" key="2">
    <source>
        <dbReference type="SAM" id="SignalP"/>
    </source>
</evidence>
<keyword evidence="1" id="KW-0812">Transmembrane</keyword>
<organism evidence="4 5">
    <name type="scientific">Paracidovorax valerianellae</name>
    <dbReference type="NCBI Taxonomy" id="187868"/>
    <lineage>
        <taxon>Bacteria</taxon>
        <taxon>Pseudomonadati</taxon>
        <taxon>Pseudomonadota</taxon>
        <taxon>Betaproteobacteria</taxon>
        <taxon>Burkholderiales</taxon>
        <taxon>Comamonadaceae</taxon>
        <taxon>Paracidovorax</taxon>
    </lineage>
</organism>
<dbReference type="OrthoDB" id="9155091at2"/>
<feature type="signal peptide" evidence="2">
    <location>
        <begin position="1"/>
        <end position="22"/>
    </location>
</feature>
<keyword evidence="1" id="KW-1133">Transmembrane helix</keyword>
<evidence type="ECO:0000313" key="4">
    <source>
        <dbReference type="EMBL" id="SDE34272.1"/>
    </source>
</evidence>
<keyword evidence="2" id="KW-0732">Signal</keyword>
<protein>
    <recommendedName>
        <fullName evidence="3">Urease accessory protein UreH-like transmembrane domain-containing protein</fullName>
    </recommendedName>
</protein>
<dbReference type="RefSeq" id="WP_092745454.1">
    <property type="nucleotide sequence ID" value="NZ_FMZC01000015.1"/>
</dbReference>
<dbReference type="AlphaFoldDB" id="A0A1G7C4I2"/>
<feature type="transmembrane region" description="Helical" evidence="1">
    <location>
        <begin position="179"/>
        <end position="200"/>
    </location>
</feature>
<feature type="transmembrane region" description="Helical" evidence="1">
    <location>
        <begin position="152"/>
        <end position="172"/>
    </location>
</feature>
<keyword evidence="1" id="KW-0472">Membrane</keyword>
<keyword evidence="5" id="KW-1185">Reference proteome</keyword>
<feature type="transmembrane region" description="Helical" evidence="1">
    <location>
        <begin position="97"/>
        <end position="118"/>
    </location>
</feature>
<evidence type="ECO:0000259" key="3">
    <source>
        <dbReference type="Pfam" id="PF13386"/>
    </source>
</evidence>
<sequence>MTGTLFWTALAMGLAGGPHCLAMCAAPCGVILRAGSKPLRVSAQPLAGATVALPVPGAGWARPLVFHLGRLAGYALAGAMAAWAMDRLAWLTQQAAALRPAWTLLHVAVLAWAALLVLQARQPAWIDRAGQWLWQRVAPWVRSPGGLFSTGMAWACMPCGLLYSALLVAALSGDPWRGALAMACFGLGGTAWLMAGQWLWQRVRHGDAAGGLRGRWGVRAAGLMLFAIAAWGLWMDVFHRQAAPWCL</sequence>
<dbReference type="Proteomes" id="UP000198781">
    <property type="component" value="Unassembled WGS sequence"/>
</dbReference>
<evidence type="ECO:0000313" key="5">
    <source>
        <dbReference type="Proteomes" id="UP000198781"/>
    </source>
</evidence>
<gene>
    <name evidence="4" type="ORF">SAMN05192589_11588</name>
</gene>
<feature type="chain" id="PRO_5011763932" description="Urease accessory protein UreH-like transmembrane domain-containing protein" evidence="2">
    <location>
        <begin position="23"/>
        <end position="247"/>
    </location>
</feature>
<dbReference type="PANTHER" id="PTHR42208">
    <property type="entry name" value="HEAVY METAL TRANSPORTER-RELATED"/>
    <property type="match status" value="1"/>
</dbReference>
<dbReference type="PANTHER" id="PTHR42208:SF1">
    <property type="entry name" value="HEAVY METAL TRANSPORTER"/>
    <property type="match status" value="1"/>
</dbReference>
<name>A0A1G7C4I2_9BURK</name>
<dbReference type="Pfam" id="PF13386">
    <property type="entry name" value="DsbD_2"/>
    <property type="match status" value="1"/>
</dbReference>
<reference evidence="4 5" key="1">
    <citation type="submission" date="2016-10" db="EMBL/GenBank/DDBJ databases">
        <authorList>
            <person name="de Groot N.N."/>
        </authorList>
    </citation>
    <scope>NUCLEOTIDE SEQUENCE [LARGE SCALE GENOMIC DNA]</scope>
    <source>
        <strain evidence="4 5">DSM 16619</strain>
    </source>
</reference>
<feature type="transmembrane region" description="Helical" evidence="1">
    <location>
        <begin position="64"/>
        <end position="85"/>
    </location>
</feature>
<dbReference type="InterPro" id="IPR039447">
    <property type="entry name" value="UreH-like_TM_dom"/>
</dbReference>
<proteinExistence type="predicted"/>
<feature type="domain" description="Urease accessory protein UreH-like transmembrane" evidence="3">
    <location>
        <begin position="8"/>
        <end position="230"/>
    </location>
</feature>
<dbReference type="STRING" id="187868.SAMN05192589_11588"/>